<dbReference type="EMBL" id="CP024848">
    <property type="protein sequence ID" value="AXI10265.1"/>
    <property type="molecule type" value="Genomic_DNA"/>
</dbReference>
<evidence type="ECO:0000313" key="2">
    <source>
        <dbReference type="EMBL" id="AXI10265.1"/>
    </source>
</evidence>
<dbReference type="KEGG" id="ocn:CUC15_15585"/>
<feature type="transmembrane region" description="Helical" evidence="1">
    <location>
        <begin position="63"/>
        <end position="81"/>
    </location>
</feature>
<keyword evidence="1" id="KW-0472">Membrane</keyword>
<protein>
    <submittedName>
        <fullName evidence="2">Uncharacterized protein</fullName>
    </submittedName>
</protein>
<organism evidence="2 3">
    <name type="scientific">Oceanobacillus zhaokaii</name>
    <dbReference type="NCBI Taxonomy" id="2052660"/>
    <lineage>
        <taxon>Bacteria</taxon>
        <taxon>Bacillati</taxon>
        <taxon>Bacillota</taxon>
        <taxon>Bacilli</taxon>
        <taxon>Bacillales</taxon>
        <taxon>Bacillaceae</taxon>
        <taxon>Oceanobacillus</taxon>
    </lineage>
</organism>
<name>A0A345PJT5_9BACI</name>
<evidence type="ECO:0000313" key="3">
    <source>
        <dbReference type="Proteomes" id="UP000253908"/>
    </source>
</evidence>
<keyword evidence="1" id="KW-1133">Transmembrane helix</keyword>
<dbReference type="Proteomes" id="UP000253908">
    <property type="component" value="Chromosome"/>
</dbReference>
<keyword evidence="3" id="KW-1185">Reference proteome</keyword>
<reference evidence="3" key="1">
    <citation type="submission" date="2017-11" db="EMBL/GenBank/DDBJ databases">
        <authorList>
            <person name="Zhu W."/>
        </authorList>
    </citation>
    <scope>NUCLEOTIDE SEQUENCE [LARGE SCALE GENOMIC DNA]</scope>
    <source>
        <strain evidence="3">160</strain>
    </source>
</reference>
<gene>
    <name evidence="2" type="ORF">CUC15_15585</name>
</gene>
<proteinExistence type="predicted"/>
<dbReference type="RefSeq" id="WP_114917552.1">
    <property type="nucleotide sequence ID" value="NZ_CP024848.1"/>
</dbReference>
<dbReference type="OrthoDB" id="2720729at2"/>
<accession>A0A345PJT5</accession>
<sequence>MRKYLILFMLFAIICVFNMHMIYDSPQHHQVVVVDEGEKIQTNHAVSFDPIDAEKQKLALVKFNIAIFLALFVTYVIYHFFTRIRMRCRLCIPMFFQSNYVITSPFAKII</sequence>
<keyword evidence="1" id="KW-0812">Transmembrane</keyword>
<evidence type="ECO:0000256" key="1">
    <source>
        <dbReference type="SAM" id="Phobius"/>
    </source>
</evidence>
<dbReference type="AlphaFoldDB" id="A0A345PJT5"/>
<feature type="transmembrane region" description="Helical" evidence="1">
    <location>
        <begin position="5"/>
        <end position="23"/>
    </location>
</feature>